<protein>
    <recommendedName>
        <fullName evidence="2">Cupin 2 conserved barrel domain-containing protein</fullName>
    </recommendedName>
</protein>
<dbReference type="EMBL" id="UINC01001227">
    <property type="protein sequence ID" value="SUZ74919.1"/>
    <property type="molecule type" value="Genomic_DNA"/>
</dbReference>
<dbReference type="InterPro" id="IPR014710">
    <property type="entry name" value="RmlC-like_jellyroll"/>
</dbReference>
<evidence type="ECO:0008006" key="2">
    <source>
        <dbReference type="Google" id="ProtNLM"/>
    </source>
</evidence>
<accession>A0A381Q918</accession>
<evidence type="ECO:0000313" key="1">
    <source>
        <dbReference type="EMBL" id="SUZ74919.1"/>
    </source>
</evidence>
<reference evidence="1" key="1">
    <citation type="submission" date="2018-05" db="EMBL/GenBank/DDBJ databases">
        <authorList>
            <person name="Lanie J.A."/>
            <person name="Ng W.-L."/>
            <person name="Kazmierczak K.M."/>
            <person name="Andrzejewski T.M."/>
            <person name="Davidsen T.M."/>
            <person name="Wayne K.J."/>
            <person name="Tettelin H."/>
            <person name="Glass J.I."/>
            <person name="Rusch D."/>
            <person name="Podicherti R."/>
            <person name="Tsui H.-C.T."/>
            <person name="Winkler M.E."/>
        </authorList>
    </citation>
    <scope>NUCLEOTIDE SEQUENCE</scope>
</reference>
<dbReference type="InterPro" id="IPR011051">
    <property type="entry name" value="RmlC_Cupin_sf"/>
</dbReference>
<organism evidence="1">
    <name type="scientific">marine metagenome</name>
    <dbReference type="NCBI Taxonomy" id="408172"/>
    <lineage>
        <taxon>unclassified sequences</taxon>
        <taxon>metagenomes</taxon>
        <taxon>ecological metagenomes</taxon>
    </lineage>
</organism>
<dbReference type="AlphaFoldDB" id="A0A381Q918"/>
<dbReference type="Gene3D" id="2.60.120.10">
    <property type="entry name" value="Jelly Rolls"/>
    <property type="match status" value="1"/>
</dbReference>
<dbReference type="SUPFAM" id="SSF51182">
    <property type="entry name" value="RmlC-like cupins"/>
    <property type="match status" value="1"/>
</dbReference>
<proteinExistence type="predicted"/>
<gene>
    <name evidence="1" type="ORF">METZ01_LOCUS27773</name>
</gene>
<name>A0A381Q918_9ZZZZ</name>
<sequence length="116" mass="13082">MGILVEKSFFASKDDVLTDIRNNRTWPTTFVSPAYPGVEVHWHSEDVCAYVMEGETSFFDGDSGDTTQVGPGDKVTIPKRTLHAEGEVKDRVVYIIGMPEPLLTRDFLKIHRPEEL</sequence>